<organism evidence="1 2">
    <name type="scientific">Hoeflea ulvae</name>
    <dbReference type="NCBI Taxonomy" id="2983764"/>
    <lineage>
        <taxon>Bacteria</taxon>
        <taxon>Pseudomonadati</taxon>
        <taxon>Pseudomonadota</taxon>
        <taxon>Alphaproteobacteria</taxon>
        <taxon>Hyphomicrobiales</taxon>
        <taxon>Rhizobiaceae</taxon>
        <taxon>Hoeflea</taxon>
    </lineage>
</organism>
<dbReference type="Proteomes" id="UP001081283">
    <property type="component" value="Unassembled WGS sequence"/>
</dbReference>
<name>A0ABT3YEH0_9HYPH</name>
<gene>
    <name evidence="1" type="ORF">OEG82_08910</name>
</gene>
<dbReference type="EMBL" id="JAOVZQ010000001">
    <property type="protein sequence ID" value="MCY0094140.1"/>
    <property type="molecule type" value="Genomic_DNA"/>
</dbReference>
<dbReference type="RefSeq" id="WP_267612084.1">
    <property type="nucleotide sequence ID" value="NZ_JAOVZQ010000001.1"/>
</dbReference>
<protein>
    <submittedName>
        <fullName evidence="1">Uncharacterized protein</fullName>
    </submittedName>
</protein>
<reference evidence="1" key="1">
    <citation type="submission" date="2022-10" db="EMBL/GenBank/DDBJ databases">
        <title>Hoeflea sp. J2-29, isolated from marine algae.</title>
        <authorList>
            <person name="Kristyanto S."/>
            <person name="Kim J.M."/>
            <person name="Jeon C.O."/>
        </authorList>
    </citation>
    <scope>NUCLEOTIDE SEQUENCE</scope>
    <source>
        <strain evidence="1">J2-29</strain>
    </source>
</reference>
<evidence type="ECO:0000313" key="1">
    <source>
        <dbReference type="EMBL" id="MCY0094140.1"/>
    </source>
</evidence>
<proteinExistence type="predicted"/>
<evidence type="ECO:0000313" key="2">
    <source>
        <dbReference type="Proteomes" id="UP001081283"/>
    </source>
</evidence>
<accession>A0ABT3YEH0</accession>
<comment type="caution">
    <text evidence="1">The sequence shown here is derived from an EMBL/GenBank/DDBJ whole genome shotgun (WGS) entry which is preliminary data.</text>
</comment>
<sequence length="81" mass="8976">MAVLSICGAMPVALSDTQPTYDRRIEEAAIRMLQPKLGDIRGGLDLVPNGHLYPPLSQRVAAPDRFEPAPRRQVDGSFIRY</sequence>
<keyword evidence="2" id="KW-1185">Reference proteome</keyword>